<keyword evidence="2" id="KW-1185">Reference proteome</keyword>
<dbReference type="Proteomes" id="UP000184364">
    <property type="component" value="Unassembled WGS sequence"/>
</dbReference>
<organism evidence="1 2">
    <name type="scientific">Chryseobacterium polytrichastri</name>
    <dbReference type="NCBI Taxonomy" id="1302687"/>
    <lineage>
        <taxon>Bacteria</taxon>
        <taxon>Pseudomonadati</taxon>
        <taxon>Bacteroidota</taxon>
        <taxon>Flavobacteriia</taxon>
        <taxon>Flavobacteriales</taxon>
        <taxon>Weeksellaceae</taxon>
        <taxon>Chryseobacterium group</taxon>
        <taxon>Chryseobacterium</taxon>
    </lineage>
</organism>
<dbReference type="InterPro" id="IPR021295">
    <property type="entry name" value="DUF2867"/>
</dbReference>
<dbReference type="AlphaFoldDB" id="A0A1M6UB79"/>
<name>A0A1M6UB79_9FLAO</name>
<evidence type="ECO:0000313" key="1">
    <source>
        <dbReference type="EMBL" id="SHK66419.1"/>
    </source>
</evidence>
<evidence type="ECO:0008006" key="3">
    <source>
        <dbReference type="Google" id="ProtNLM"/>
    </source>
</evidence>
<gene>
    <name evidence="1" type="ORF">SAMN05444267_1006109</name>
</gene>
<accession>A0A1M6UB79</accession>
<dbReference type="Pfam" id="PF11066">
    <property type="entry name" value="DUF2867"/>
    <property type="match status" value="1"/>
</dbReference>
<reference evidence="2" key="1">
    <citation type="submission" date="2016-11" db="EMBL/GenBank/DDBJ databases">
        <authorList>
            <person name="Varghese N."/>
            <person name="Submissions S."/>
        </authorList>
    </citation>
    <scope>NUCLEOTIDE SEQUENCE [LARGE SCALE GENOMIC DNA]</scope>
    <source>
        <strain evidence="2">DSM 26899</strain>
    </source>
</reference>
<sequence>MLKIPEESLLNNQHFDYGDSFVKEFIHKDQNLNSGQIGKLFFTSSSTWIKKLFSLRNRIVKIFGLKIPEGQNEHAKDLKYEPGDQIGLFKIFHKTHNEIIIGEDDSHLNFRVSLLLDDHNLLNKKRKLTITTLVQYNNWWGKLYFFPVKPFHKIIVASKINAIIKNLE</sequence>
<evidence type="ECO:0000313" key="2">
    <source>
        <dbReference type="Proteomes" id="UP000184364"/>
    </source>
</evidence>
<proteinExistence type="predicted"/>
<protein>
    <recommendedName>
        <fullName evidence="3">DUF2867 domain-containing protein</fullName>
    </recommendedName>
</protein>
<dbReference type="EMBL" id="FRAV01000006">
    <property type="protein sequence ID" value="SHK66419.1"/>
    <property type="molecule type" value="Genomic_DNA"/>
</dbReference>
<dbReference type="STRING" id="1302687.SAMN05444267_1006109"/>